<evidence type="ECO:0000256" key="4">
    <source>
        <dbReference type="ARBA" id="ARBA00023136"/>
    </source>
</evidence>
<organism evidence="8 9">
    <name type="scientific">Paractinoplanes globisporus</name>
    <dbReference type="NCBI Taxonomy" id="113565"/>
    <lineage>
        <taxon>Bacteria</taxon>
        <taxon>Bacillati</taxon>
        <taxon>Actinomycetota</taxon>
        <taxon>Actinomycetes</taxon>
        <taxon>Micromonosporales</taxon>
        <taxon>Micromonosporaceae</taxon>
        <taxon>Paractinoplanes</taxon>
    </lineage>
</organism>
<dbReference type="PROSITE" id="PS51012">
    <property type="entry name" value="ABC_TM2"/>
    <property type="match status" value="1"/>
</dbReference>
<dbReference type="RefSeq" id="WP_020517676.1">
    <property type="nucleotide sequence ID" value="NZ_JBIAZU010000006.1"/>
</dbReference>
<comment type="similarity">
    <text evidence="6">Belongs to the ABC-2 integral membrane protein family.</text>
</comment>
<feature type="transmembrane region" description="Helical" evidence="6">
    <location>
        <begin position="55"/>
        <end position="77"/>
    </location>
</feature>
<name>A0ABW6WP68_9ACTN</name>
<dbReference type="PIRSF" id="PIRSF006648">
    <property type="entry name" value="DrrB"/>
    <property type="match status" value="1"/>
</dbReference>
<dbReference type="Pfam" id="PF01061">
    <property type="entry name" value="ABC2_membrane"/>
    <property type="match status" value="1"/>
</dbReference>
<accession>A0ABW6WP68</accession>
<feature type="transmembrane region" description="Helical" evidence="6">
    <location>
        <begin position="21"/>
        <end position="40"/>
    </location>
</feature>
<evidence type="ECO:0000256" key="5">
    <source>
        <dbReference type="ARBA" id="ARBA00023251"/>
    </source>
</evidence>
<feature type="transmembrane region" description="Helical" evidence="6">
    <location>
        <begin position="134"/>
        <end position="157"/>
    </location>
</feature>
<keyword evidence="5" id="KW-0046">Antibiotic resistance</keyword>
<dbReference type="InterPro" id="IPR047817">
    <property type="entry name" value="ABC2_TM_bact-type"/>
</dbReference>
<evidence type="ECO:0000256" key="2">
    <source>
        <dbReference type="ARBA" id="ARBA00022692"/>
    </source>
</evidence>
<evidence type="ECO:0000259" key="7">
    <source>
        <dbReference type="PROSITE" id="PS51012"/>
    </source>
</evidence>
<reference evidence="8 9" key="1">
    <citation type="submission" date="2024-10" db="EMBL/GenBank/DDBJ databases">
        <title>The Natural Products Discovery Center: Release of the First 8490 Sequenced Strains for Exploring Actinobacteria Biosynthetic Diversity.</title>
        <authorList>
            <person name="Kalkreuter E."/>
            <person name="Kautsar S.A."/>
            <person name="Yang D."/>
            <person name="Bader C.D."/>
            <person name="Teijaro C.N."/>
            <person name="Fluegel L."/>
            <person name="Davis C.M."/>
            <person name="Simpson J.R."/>
            <person name="Lauterbach L."/>
            <person name="Steele A.D."/>
            <person name="Gui C."/>
            <person name="Meng S."/>
            <person name="Li G."/>
            <person name="Viehrig K."/>
            <person name="Ye F."/>
            <person name="Su P."/>
            <person name="Kiefer A.F."/>
            <person name="Nichols A."/>
            <person name="Cepeda A.J."/>
            <person name="Yan W."/>
            <person name="Fan B."/>
            <person name="Jiang Y."/>
            <person name="Adhikari A."/>
            <person name="Zheng C.-J."/>
            <person name="Schuster L."/>
            <person name="Cowan T.M."/>
            <person name="Smanski M.J."/>
            <person name="Chevrette M.G."/>
            <person name="De Carvalho L.P.S."/>
            <person name="Shen B."/>
        </authorList>
    </citation>
    <scope>NUCLEOTIDE SEQUENCE [LARGE SCALE GENOMIC DNA]</scope>
    <source>
        <strain evidence="8 9">NPDC000087</strain>
    </source>
</reference>
<dbReference type="PRINTS" id="PR00164">
    <property type="entry name" value="ABC2TRNSPORT"/>
</dbReference>
<proteinExistence type="inferred from homology"/>
<dbReference type="EMBL" id="JBIAZU010000006">
    <property type="protein sequence ID" value="MFF5294666.1"/>
    <property type="molecule type" value="Genomic_DNA"/>
</dbReference>
<dbReference type="PANTHER" id="PTHR43027">
    <property type="entry name" value="DOXORUBICIN RESISTANCE ABC TRANSPORTER PERMEASE PROTEIN DRRC-RELATED"/>
    <property type="match status" value="1"/>
</dbReference>
<feature type="transmembrane region" description="Helical" evidence="6">
    <location>
        <begin position="98"/>
        <end position="122"/>
    </location>
</feature>
<dbReference type="InterPro" id="IPR052902">
    <property type="entry name" value="ABC-2_transporter"/>
</dbReference>
<keyword evidence="4 6" id="KW-0472">Membrane</keyword>
<protein>
    <recommendedName>
        <fullName evidence="6">Transport permease protein</fullName>
    </recommendedName>
</protein>
<feature type="transmembrane region" description="Helical" evidence="6">
    <location>
        <begin position="164"/>
        <end position="184"/>
    </location>
</feature>
<evidence type="ECO:0000256" key="6">
    <source>
        <dbReference type="RuleBase" id="RU361157"/>
    </source>
</evidence>
<evidence type="ECO:0000256" key="3">
    <source>
        <dbReference type="ARBA" id="ARBA00022989"/>
    </source>
</evidence>
<dbReference type="InterPro" id="IPR013525">
    <property type="entry name" value="ABC2_TM"/>
</dbReference>
<keyword evidence="6" id="KW-0813">Transport</keyword>
<evidence type="ECO:0000256" key="1">
    <source>
        <dbReference type="ARBA" id="ARBA00004141"/>
    </source>
</evidence>
<evidence type="ECO:0000313" key="8">
    <source>
        <dbReference type="EMBL" id="MFF5294666.1"/>
    </source>
</evidence>
<feature type="transmembrane region" description="Helical" evidence="6">
    <location>
        <begin position="220"/>
        <end position="241"/>
    </location>
</feature>
<comment type="caution">
    <text evidence="8">The sequence shown here is derived from an EMBL/GenBank/DDBJ whole genome shotgun (WGS) entry which is preliminary data.</text>
</comment>
<feature type="domain" description="ABC transmembrane type-2" evidence="7">
    <location>
        <begin position="18"/>
        <end position="244"/>
    </location>
</feature>
<keyword evidence="2 6" id="KW-0812">Transmembrane</keyword>
<keyword evidence="3 6" id="KW-1133">Transmembrane helix</keyword>
<dbReference type="InterPro" id="IPR000412">
    <property type="entry name" value="ABC_2_transport"/>
</dbReference>
<keyword evidence="9" id="KW-1185">Reference proteome</keyword>
<dbReference type="Proteomes" id="UP001602245">
    <property type="component" value="Unassembled WGS sequence"/>
</dbReference>
<evidence type="ECO:0000313" key="9">
    <source>
        <dbReference type="Proteomes" id="UP001602245"/>
    </source>
</evidence>
<comment type="subcellular location">
    <subcellularLocation>
        <location evidence="6">Cell membrane</location>
        <topology evidence="6">Multi-pass membrane protein</topology>
    </subcellularLocation>
    <subcellularLocation>
        <location evidence="1">Membrane</location>
        <topology evidence="1">Multi-pass membrane protein</topology>
    </subcellularLocation>
</comment>
<dbReference type="PANTHER" id="PTHR43027:SF2">
    <property type="entry name" value="TRANSPORT PERMEASE PROTEIN"/>
    <property type="match status" value="1"/>
</dbReference>
<keyword evidence="6" id="KW-1003">Cell membrane</keyword>
<gene>
    <name evidence="8" type="ORF">ACFY35_34940</name>
</gene>
<sequence>MFTKLTVSELKLLFREPVPTFFSLLFPTILVVILGSIPSFREANPDIGGARVIDLYAGIAVTLTLAMLGLQVTPSVLALYREKGILRRLATTPARPSLLLGAQLAAALITAIVSSALALTVARLAFDVRLPSNFAGFVLAFLLAALGVFAIGMFISAVVPTGKAANTVGTLLFFPSMFFAGLWLPREAMPAALQRVGDFTPLGAGERALHEAMTGHWPSLLSATVLVGYLVVFGFGAARLFRWS</sequence>